<evidence type="ECO:0000313" key="2">
    <source>
        <dbReference type="Proteomes" id="UP000184389"/>
    </source>
</evidence>
<dbReference type="RefSeq" id="WP_199229078.1">
    <property type="nucleotide sequence ID" value="NZ_FQXR01000026.1"/>
</dbReference>
<keyword evidence="1" id="KW-0436">Ligase</keyword>
<dbReference type="AlphaFoldDB" id="A0A1M5Z9M9"/>
<dbReference type="PANTHER" id="PTHR40037:SF1">
    <property type="entry name" value="PHOSPHOESTERASE SAOUHSC_00951-RELATED"/>
    <property type="match status" value="1"/>
</dbReference>
<dbReference type="PANTHER" id="PTHR40037">
    <property type="entry name" value="PHOSPHOESTERASE YJCG-RELATED"/>
    <property type="match status" value="1"/>
</dbReference>
<protein>
    <submittedName>
        <fullName evidence="1">2'-5' RNA ligase</fullName>
    </submittedName>
</protein>
<keyword evidence="2" id="KW-1185">Reference proteome</keyword>
<dbReference type="InterPro" id="IPR009097">
    <property type="entry name" value="Cyclic_Pdiesterase"/>
</dbReference>
<dbReference type="SUPFAM" id="SSF55144">
    <property type="entry name" value="LigT-like"/>
    <property type="match status" value="1"/>
</dbReference>
<organism evidence="1 2">
    <name type="scientific">Sporanaerobacter acetigenes DSM 13106</name>
    <dbReference type="NCBI Taxonomy" id="1123281"/>
    <lineage>
        <taxon>Bacteria</taxon>
        <taxon>Bacillati</taxon>
        <taxon>Bacillota</taxon>
        <taxon>Tissierellia</taxon>
        <taxon>Tissierellales</taxon>
        <taxon>Sporanaerobacteraceae</taxon>
        <taxon>Sporanaerobacter</taxon>
    </lineage>
</organism>
<evidence type="ECO:0000313" key="1">
    <source>
        <dbReference type="EMBL" id="SHI20956.1"/>
    </source>
</evidence>
<gene>
    <name evidence="1" type="ORF">SAMN02745180_02888</name>
</gene>
<dbReference type="Proteomes" id="UP000184389">
    <property type="component" value="Unassembled WGS sequence"/>
</dbReference>
<name>A0A1M5Z9M9_9FIRM</name>
<dbReference type="STRING" id="1123281.SAMN02745180_02888"/>
<proteinExistence type="predicted"/>
<dbReference type="InterPro" id="IPR050580">
    <property type="entry name" value="2H_phosphoesterase_YjcG-like"/>
</dbReference>
<accession>A0A1M5Z9M9</accession>
<dbReference type="Gene3D" id="3.90.1140.10">
    <property type="entry name" value="Cyclic phosphodiesterase"/>
    <property type="match status" value="1"/>
</dbReference>
<dbReference type="GO" id="GO:0016874">
    <property type="term" value="F:ligase activity"/>
    <property type="evidence" value="ECO:0007669"/>
    <property type="project" value="UniProtKB-KW"/>
</dbReference>
<sequence>MEDALKRAMFERCIMIFPEFSNIEIIDEIREMYDPLASHVRPHITLVFPFESNIDSIQLKSHLEEVLASVNSFPLVLKGITPVKSFGNYLFLNIENGKEEIVEIHRNLYTGILEPYFPQWLKVDKYNPHMTVGKVESEEKYKLAIEKTREVTDVFETIVNKISVEIIDDNEDSMIEIEIGLK</sequence>
<reference evidence="1 2" key="1">
    <citation type="submission" date="2016-11" db="EMBL/GenBank/DDBJ databases">
        <authorList>
            <person name="Jaros S."/>
            <person name="Januszkiewicz K."/>
            <person name="Wedrychowicz H."/>
        </authorList>
    </citation>
    <scope>NUCLEOTIDE SEQUENCE [LARGE SCALE GENOMIC DNA]</scope>
    <source>
        <strain evidence="1 2">DSM 13106</strain>
    </source>
</reference>
<dbReference type="Pfam" id="PF13563">
    <property type="entry name" value="2_5_RNA_ligase2"/>
    <property type="match status" value="1"/>
</dbReference>
<dbReference type="EMBL" id="FQXR01000026">
    <property type="protein sequence ID" value="SHI20956.1"/>
    <property type="molecule type" value="Genomic_DNA"/>
</dbReference>